<keyword evidence="1" id="KW-0812">Transmembrane</keyword>
<feature type="transmembrane region" description="Helical" evidence="1">
    <location>
        <begin position="12"/>
        <end position="34"/>
    </location>
</feature>
<protein>
    <submittedName>
        <fullName evidence="2">Uncharacterized protein</fullName>
    </submittedName>
</protein>
<keyword evidence="1" id="KW-1133">Transmembrane helix</keyword>
<proteinExistence type="predicted"/>
<dbReference type="EMBL" id="JASJQH010007987">
    <property type="protein sequence ID" value="KAK9696243.1"/>
    <property type="molecule type" value="Genomic_DNA"/>
</dbReference>
<feature type="transmembrane region" description="Helical" evidence="1">
    <location>
        <begin position="46"/>
        <end position="69"/>
    </location>
</feature>
<evidence type="ECO:0000256" key="1">
    <source>
        <dbReference type="SAM" id="Phobius"/>
    </source>
</evidence>
<evidence type="ECO:0000313" key="3">
    <source>
        <dbReference type="Proteomes" id="UP001479436"/>
    </source>
</evidence>
<keyword evidence="1" id="KW-0472">Membrane</keyword>
<organism evidence="2 3">
    <name type="scientific">Basidiobolus ranarum</name>
    <dbReference type="NCBI Taxonomy" id="34480"/>
    <lineage>
        <taxon>Eukaryota</taxon>
        <taxon>Fungi</taxon>
        <taxon>Fungi incertae sedis</taxon>
        <taxon>Zoopagomycota</taxon>
        <taxon>Entomophthoromycotina</taxon>
        <taxon>Basidiobolomycetes</taxon>
        <taxon>Basidiobolales</taxon>
        <taxon>Basidiobolaceae</taxon>
        <taxon>Basidiobolus</taxon>
    </lineage>
</organism>
<comment type="caution">
    <text evidence="2">The sequence shown here is derived from an EMBL/GenBank/DDBJ whole genome shotgun (WGS) entry which is preliminary data.</text>
</comment>
<name>A0ABR2VS68_9FUNG</name>
<feature type="transmembrane region" description="Helical" evidence="1">
    <location>
        <begin position="76"/>
        <end position="101"/>
    </location>
</feature>
<feature type="transmembrane region" description="Helical" evidence="1">
    <location>
        <begin position="157"/>
        <end position="179"/>
    </location>
</feature>
<dbReference type="Proteomes" id="UP001479436">
    <property type="component" value="Unassembled WGS sequence"/>
</dbReference>
<evidence type="ECO:0000313" key="2">
    <source>
        <dbReference type="EMBL" id="KAK9696243.1"/>
    </source>
</evidence>
<reference evidence="2 3" key="1">
    <citation type="submission" date="2023-04" db="EMBL/GenBank/DDBJ databases">
        <title>Genome of Basidiobolus ranarum AG-B5.</title>
        <authorList>
            <person name="Stajich J.E."/>
            <person name="Carter-House D."/>
            <person name="Gryganskyi A."/>
        </authorList>
    </citation>
    <scope>NUCLEOTIDE SEQUENCE [LARGE SCALE GENOMIC DNA]</scope>
    <source>
        <strain evidence="2 3">AG-B5</strain>
    </source>
</reference>
<keyword evidence="3" id="KW-1185">Reference proteome</keyword>
<accession>A0ABR2VS68</accession>
<sequence>MSKFTYNRRRLGVSIVRPIFLVLVLFELITYSFLLYFDLVQLRSRVLYIPLITNGIFILVAALAVLGTLRYVKKILLLYFIWCLLHIIWIILCLLTSLHMIKLDHGLPATEEVLDSSNSPSEILSEIAQWFLSTPIPYAYSMGWQLSKPLGIEAHTLVLIVLVWQFVIITLSGIFALLVRRAYLAEQRSWDDLDNWAV</sequence>
<gene>
    <name evidence="2" type="ORF">K7432_012575</name>
</gene>